<feature type="compositionally biased region" description="Low complexity" evidence="1">
    <location>
        <begin position="157"/>
        <end position="183"/>
    </location>
</feature>
<dbReference type="InterPro" id="IPR029052">
    <property type="entry name" value="Metallo-depent_PP-like"/>
</dbReference>
<dbReference type="KEGG" id="bte:BTH_I2622"/>
<evidence type="ECO:0000256" key="1">
    <source>
        <dbReference type="SAM" id="MobiDB-lite"/>
    </source>
</evidence>
<keyword evidence="4" id="KW-1185">Reference proteome</keyword>
<dbReference type="PANTHER" id="PTHR37844">
    <property type="entry name" value="SER/THR PROTEIN PHOSPHATASE SUPERFAMILY (AFU_ORTHOLOGUE AFUA_1G14840)"/>
    <property type="match status" value="1"/>
</dbReference>
<proteinExistence type="predicted"/>
<feature type="domain" description="Calcineurin-like phosphoesterase" evidence="2">
    <location>
        <begin position="1"/>
        <end position="73"/>
    </location>
</feature>
<dbReference type="InterPro" id="IPR004843">
    <property type="entry name" value="Calcineurin-like_PHP"/>
</dbReference>
<gene>
    <name evidence="3" type="ordered locus">BTH_I2622</name>
</gene>
<accession>Q2SVB2</accession>
<dbReference type="Pfam" id="PF00149">
    <property type="entry name" value="Metallophos"/>
    <property type="match status" value="1"/>
</dbReference>
<reference evidence="3 4" key="1">
    <citation type="journal article" date="2005" name="BMC Genomics">
        <title>Bacterial genome adaptation to niches: divergence of the potential virulence genes in three Burkholderia species of different survival strategies.</title>
        <authorList>
            <person name="Kim H.S."/>
            <person name="Schell M.A."/>
            <person name="Yu Y."/>
            <person name="Ulrich R.L."/>
            <person name="Sarria S.H."/>
            <person name="Nierman W.C."/>
            <person name="DeShazer D."/>
        </authorList>
    </citation>
    <scope>NUCLEOTIDE SEQUENCE [LARGE SCALE GENOMIC DNA]</scope>
    <source>
        <strain evidence="4">ATCC 700388 / DSM 13276 / CCUG 48851 / CIP 106301 / E264</strain>
    </source>
</reference>
<dbReference type="HOGENOM" id="CLU_060372_3_0_4"/>
<evidence type="ECO:0000259" key="2">
    <source>
        <dbReference type="Pfam" id="PF00149"/>
    </source>
</evidence>
<name>Q2SVB2_BURTA</name>
<dbReference type="PANTHER" id="PTHR37844:SF2">
    <property type="entry name" value="SER_THR PROTEIN PHOSPHATASE SUPERFAMILY (AFU_ORTHOLOGUE AFUA_1G14840)"/>
    <property type="match status" value="1"/>
</dbReference>
<dbReference type="GeneID" id="45122328"/>
<feature type="region of interest" description="Disordered" evidence="1">
    <location>
        <begin position="148"/>
        <end position="184"/>
    </location>
</feature>
<organism evidence="3 4">
    <name type="scientific">Burkholderia thailandensis (strain ATCC 700388 / DSM 13276 / CCUG 48851 / CIP 106301 / E264)</name>
    <dbReference type="NCBI Taxonomy" id="271848"/>
    <lineage>
        <taxon>Bacteria</taxon>
        <taxon>Pseudomonadati</taxon>
        <taxon>Pseudomonadota</taxon>
        <taxon>Betaproteobacteria</taxon>
        <taxon>Burkholderiales</taxon>
        <taxon>Burkholderiaceae</taxon>
        <taxon>Burkholderia</taxon>
        <taxon>pseudomallei group</taxon>
    </lineage>
</organism>
<evidence type="ECO:0000313" key="3">
    <source>
        <dbReference type="EMBL" id="ABC36724.1"/>
    </source>
</evidence>
<dbReference type="Proteomes" id="UP000001930">
    <property type="component" value="Chromosome I"/>
</dbReference>
<dbReference type="EMBL" id="CP000086">
    <property type="protein sequence ID" value="ABC36724.1"/>
    <property type="molecule type" value="Genomic_DNA"/>
</dbReference>
<dbReference type="AlphaFoldDB" id="Q2SVB2"/>
<dbReference type="GO" id="GO:0016787">
    <property type="term" value="F:hydrolase activity"/>
    <property type="evidence" value="ECO:0007669"/>
    <property type="project" value="InterPro"/>
</dbReference>
<dbReference type="Gene3D" id="3.60.21.10">
    <property type="match status" value="2"/>
</dbReference>
<sequence>MKVRVLSDLHLECNEPDAIPHAHADLVVLAGDIHNHAEGLRWAAQTFDPGAPVVYVPGNHEYYDGEFGALEAAMRDAAAALDHVHYLNNDVYVDPAGRFRVLGTTLWTDFELFGSDAAARSQSIVACERVMLDFKGLIQVDWPGGAGGEPMGESMEASAADAAAHARHAAGANAPAATASGPAPRDFAPRDALALHRTARAWLERELAKPWPGATIVVTHHAPLRASLAARYADDLASAGFISDLSALVRPPVSLWIHGHTHTSFDYATAEGTRVVCNPHGYIRRRTGERENPSFEWDKVVTLA</sequence>
<evidence type="ECO:0000313" key="4">
    <source>
        <dbReference type="Proteomes" id="UP000001930"/>
    </source>
</evidence>
<dbReference type="SUPFAM" id="SSF56300">
    <property type="entry name" value="Metallo-dependent phosphatases"/>
    <property type="match status" value="1"/>
</dbReference>
<dbReference type="RefSeq" id="WP_009891625.1">
    <property type="nucleotide sequence ID" value="NC_007651.1"/>
</dbReference>
<protein>
    <submittedName>
        <fullName evidence="3">Ser/Thr protein phosphatase family protein</fullName>
    </submittedName>
</protein>